<feature type="domain" description="Phosphatidic acid phosphatase type 2/haloperoxidase" evidence="8">
    <location>
        <begin position="111"/>
        <end position="231"/>
    </location>
</feature>
<dbReference type="EMBL" id="SJPM01000032">
    <property type="protein sequence ID" value="TWT86450.1"/>
    <property type="molecule type" value="Genomic_DNA"/>
</dbReference>
<dbReference type="PANTHER" id="PTHR14969:SF62">
    <property type="entry name" value="DECAPRENYLPHOSPHORYL-5-PHOSPHORIBOSE PHOSPHATASE RV3807C-RELATED"/>
    <property type="match status" value="1"/>
</dbReference>
<name>A0A5C5ZH55_9BACT</name>
<keyword evidence="3 7" id="KW-0812">Transmembrane</keyword>
<dbReference type="Pfam" id="PF01569">
    <property type="entry name" value="PAP2"/>
    <property type="match status" value="1"/>
</dbReference>
<evidence type="ECO:0000256" key="4">
    <source>
        <dbReference type="ARBA" id="ARBA00022801"/>
    </source>
</evidence>
<dbReference type="Gene3D" id="1.20.144.10">
    <property type="entry name" value="Phosphatidic acid phosphatase type 2/haloperoxidase"/>
    <property type="match status" value="1"/>
</dbReference>
<comment type="subcellular location">
    <subcellularLocation>
        <location evidence="1">Cell membrane</location>
        <topology evidence="1">Multi-pass membrane protein</topology>
    </subcellularLocation>
</comment>
<evidence type="ECO:0000256" key="7">
    <source>
        <dbReference type="SAM" id="Phobius"/>
    </source>
</evidence>
<evidence type="ECO:0000256" key="5">
    <source>
        <dbReference type="ARBA" id="ARBA00022989"/>
    </source>
</evidence>
<dbReference type="GO" id="GO:0016787">
    <property type="term" value="F:hydrolase activity"/>
    <property type="evidence" value="ECO:0007669"/>
    <property type="project" value="UniProtKB-KW"/>
</dbReference>
<organism evidence="9 10">
    <name type="scientific">Neorhodopirellula pilleata</name>
    <dbReference type="NCBI Taxonomy" id="2714738"/>
    <lineage>
        <taxon>Bacteria</taxon>
        <taxon>Pseudomonadati</taxon>
        <taxon>Planctomycetota</taxon>
        <taxon>Planctomycetia</taxon>
        <taxon>Pirellulales</taxon>
        <taxon>Pirellulaceae</taxon>
        <taxon>Neorhodopirellula</taxon>
    </lineage>
</organism>
<evidence type="ECO:0000256" key="1">
    <source>
        <dbReference type="ARBA" id="ARBA00004651"/>
    </source>
</evidence>
<dbReference type="GO" id="GO:0005886">
    <property type="term" value="C:plasma membrane"/>
    <property type="evidence" value="ECO:0007669"/>
    <property type="project" value="UniProtKB-SubCell"/>
</dbReference>
<dbReference type="InterPro" id="IPR036938">
    <property type="entry name" value="PAP2/HPO_sf"/>
</dbReference>
<evidence type="ECO:0000256" key="2">
    <source>
        <dbReference type="ARBA" id="ARBA00022475"/>
    </source>
</evidence>
<reference evidence="9 10" key="1">
    <citation type="submission" date="2019-02" db="EMBL/GenBank/DDBJ databases">
        <title>Deep-cultivation of Planctomycetes and their phenomic and genomic characterization uncovers novel biology.</title>
        <authorList>
            <person name="Wiegand S."/>
            <person name="Jogler M."/>
            <person name="Boedeker C."/>
            <person name="Pinto D."/>
            <person name="Vollmers J."/>
            <person name="Rivas-Marin E."/>
            <person name="Kohn T."/>
            <person name="Peeters S.H."/>
            <person name="Heuer A."/>
            <person name="Rast P."/>
            <person name="Oberbeckmann S."/>
            <person name="Bunk B."/>
            <person name="Jeske O."/>
            <person name="Meyerdierks A."/>
            <person name="Storesund J.E."/>
            <person name="Kallscheuer N."/>
            <person name="Luecker S."/>
            <person name="Lage O.M."/>
            <person name="Pohl T."/>
            <person name="Merkel B.J."/>
            <person name="Hornburger P."/>
            <person name="Mueller R.-W."/>
            <person name="Bruemmer F."/>
            <person name="Labrenz M."/>
            <person name="Spormann A.M."/>
            <person name="Op Den Camp H."/>
            <person name="Overmann J."/>
            <person name="Amann R."/>
            <person name="Jetten M.S.M."/>
            <person name="Mascher T."/>
            <person name="Medema M.H."/>
            <person name="Devos D.P."/>
            <person name="Kaster A.-K."/>
            <person name="Ovreas L."/>
            <person name="Rohde M."/>
            <person name="Galperin M.Y."/>
            <person name="Jogler C."/>
        </authorList>
    </citation>
    <scope>NUCLEOTIDE SEQUENCE [LARGE SCALE GENOMIC DNA]</scope>
    <source>
        <strain evidence="9 10">Pla100</strain>
    </source>
</reference>
<gene>
    <name evidence="9" type="ORF">Pla100_60210</name>
</gene>
<evidence type="ECO:0000256" key="3">
    <source>
        <dbReference type="ARBA" id="ARBA00022692"/>
    </source>
</evidence>
<keyword evidence="10" id="KW-1185">Reference proteome</keyword>
<feature type="transmembrane region" description="Helical" evidence="7">
    <location>
        <begin position="166"/>
        <end position="186"/>
    </location>
</feature>
<feature type="transmembrane region" description="Helical" evidence="7">
    <location>
        <begin position="109"/>
        <end position="127"/>
    </location>
</feature>
<accession>A0A5C5ZH55</accession>
<keyword evidence="6 7" id="KW-0472">Membrane</keyword>
<evidence type="ECO:0000256" key="6">
    <source>
        <dbReference type="ARBA" id="ARBA00023136"/>
    </source>
</evidence>
<dbReference type="AlphaFoldDB" id="A0A5C5ZH55"/>
<protein>
    <submittedName>
        <fullName evidence="9">PAP2 superfamily protein</fullName>
    </submittedName>
</protein>
<feature type="transmembrane region" description="Helical" evidence="7">
    <location>
        <begin position="37"/>
        <end position="55"/>
    </location>
</feature>
<feature type="transmembrane region" description="Helical" evidence="7">
    <location>
        <begin position="75"/>
        <end position="97"/>
    </location>
</feature>
<sequence length="279" mass="30787">MPFLDRFADLSAEENPLDRPLMPAAPHDATTVYRPITLFYMAAITALLVPVLTLIDAPVSAYLDSSDLPRDFTSALELSLVFSHGTGVFLVLMAIFMLAPRLRWQVPRLAALALGGGALATITKMFVLRPRPSQLDLEYAGHQSAWLWAIDWDLSEIATFDASIRAFPSGNVVTATALTIGLWILLPRGRVLFATIWAGVLMQRLGTGTHFVSDLCGGVAIGLLWSFVCYHPKLMGTLFDRMAPEPRRKRRGVETPIVTDHVMKADIPQNTDMQERRAA</sequence>
<keyword evidence="2" id="KW-1003">Cell membrane</keyword>
<dbReference type="InterPro" id="IPR000326">
    <property type="entry name" value="PAP2/HPO"/>
</dbReference>
<comment type="caution">
    <text evidence="9">The sequence shown here is derived from an EMBL/GenBank/DDBJ whole genome shotgun (WGS) entry which is preliminary data.</text>
</comment>
<keyword evidence="4" id="KW-0378">Hydrolase</keyword>
<dbReference type="Proteomes" id="UP000316213">
    <property type="component" value="Unassembled WGS sequence"/>
</dbReference>
<keyword evidence="5 7" id="KW-1133">Transmembrane helix</keyword>
<dbReference type="PANTHER" id="PTHR14969">
    <property type="entry name" value="SPHINGOSINE-1-PHOSPHATE PHOSPHOHYDROLASE"/>
    <property type="match status" value="1"/>
</dbReference>
<evidence type="ECO:0000313" key="10">
    <source>
        <dbReference type="Proteomes" id="UP000316213"/>
    </source>
</evidence>
<dbReference type="SUPFAM" id="SSF48317">
    <property type="entry name" value="Acid phosphatase/Vanadium-dependent haloperoxidase"/>
    <property type="match status" value="1"/>
</dbReference>
<evidence type="ECO:0000259" key="8">
    <source>
        <dbReference type="Pfam" id="PF01569"/>
    </source>
</evidence>
<evidence type="ECO:0000313" key="9">
    <source>
        <dbReference type="EMBL" id="TWT86450.1"/>
    </source>
</evidence>
<proteinExistence type="predicted"/>